<dbReference type="Proteomes" id="UP000887580">
    <property type="component" value="Unplaced"/>
</dbReference>
<sequence length="135" mass="16388">MDDIKLDRRYDWVGPPDKTSKIRPIRLRRVDNESNEEEAYRRARQDLSEWNSAFWKYHNELFESKKADFVAKKKQSLGRLGQVSTADMSVFYKDFLNERASYLRAYNNEWYKKNFALIKPAIRVNLIRFLRLFKR</sequence>
<reference evidence="2" key="1">
    <citation type="submission" date="2022-11" db="UniProtKB">
        <authorList>
            <consortium name="WormBaseParasite"/>
        </authorList>
    </citation>
    <scope>IDENTIFICATION</scope>
</reference>
<protein>
    <submittedName>
        <fullName evidence="2">Apoptogenic protein 1, mitochondrial</fullName>
    </submittedName>
</protein>
<evidence type="ECO:0000313" key="2">
    <source>
        <dbReference type="WBParaSite" id="PS1159_v2.g24811.t1"/>
    </source>
</evidence>
<proteinExistence type="predicted"/>
<accession>A0AC35G8J7</accession>
<organism evidence="1 2">
    <name type="scientific">Panagrolaimus sp. PS1159</name>
    <dbReference type="NCBI Taxonomy" id="55785"/>
    <lineage>
        <taxon>Eukaryota</taxon>
        <taxon>Metazoa</taxon>
        <taxon>Ecdysozoa</taxon>
        <taxon>Nematoda</taxon>
        <taxon>Chromadorea</taxon>
        <taxon>Rhabditida</taxon>
        <taxon>Tylenchina</taxon>
        <taxon>Panagrolaimomorpha</taxon>
        <taxon>Panagrolaimoidea</taxon>
        <taxon>Panagrolaimidae</taxon>
        <taxon>Panagrolaimus</taxon>
    </lineage>
</organism>
<name>A0AC35G8J7_9BILA</name>
<evidence type="ECO:0000313" key="1">
    <source>
        <dbReference type="Proteomes" id="UP000887580"/>
    </source>
</evidence>
<dbReference type="WBParaSite" id="PS1159_v2.g24811.t1">
    <property type="protein sequence ID" value="PS1159_v2.g24811.t1"/>
    <property type="gene ID" value="PS1159_v2.g24811"/>
</dbReference>